<evidence type="ECO:0000313" key="5">
    <source>
        <dbReference type="Proteomes" id="UP000019678"/>
    </source>
</evidence>
<dbReference type="GO" id="GO:0005737">
    <property type="term" value="C:cytoplasm"/>
    <property type="evidence" value="ECO:0007669"/>
    <property type="project" value="UniProtKB-SubCell"/>
</dbReference>
<reference evidence="4 5" key="1">
    <citation type="submission" date="2013-05" db="EMBL/GenBank/DDBJ databases">
        <title>Genome assembly of Chondromyces apiculatus DSM 436.</title>
        <authorList>
            <person name="Sharma G."/>
            <person name="Khatri I."/>
            <person name="Kaur C."/>
            <person name="Mayilraj S."/>
            <person name="Subramanian S."/>
        </authorList>
    </citation>
    <scope>NUCLEOTIDE SEQUENCE [LARGE SCALE GENOMIC DNA]</scope>
    <source>
        <strain evidence="4 5">DSM 436</strain>
    </source>
</reference>
<dbReference type="RefSeq" id="WP_044242511.1">
    <property type="nucleotide sequence ID" value="NZ_ASRX01000025.1"/>
</dbReference>
<keyword evidence="3" id="KW-0143">Chaperone</keyword>
<keyword evidence="3" id="KW-0133">Cell shape</keyword>
<dbReference type="GO" id="GO:0003723">
    <property type="term" value="F:RNA binding"/>
    <property type="evidence" value="ECO:0007669"/>
    <property type="project" value="UniProtKB-UniRule"/>
</dbReference>
<dbReference type="Gene3D" id="3.30.300.20">
    <property type="match status" value="1"/>
</dbReference>
<dbReference type="Proteomes" id="UP000019678">
    <property type="component" value="Unassembled WGS sequence"/>
</dbReference>
<keyword evidence="1 3" id="KW-0963">Cytoplasm</keyword>
<dbReference type="InterPro" id="IPR015946">
    <property type="entry name" value="KH_dom-like_a/b"/>
</dbReference>
<evidence type="ECO:0000313" key="4">
    <source>
        <dbReference type="EMBL" id="EYF05278.1"/>
    </source>
</evidence>
<comment type="subcellular location">
    <subcellularLocation>
        <location evidence="3">Cytoplasm</location>
    </subcellularLocation>
</comment>
<dbReference type="OrthoDB" id="9812389at2"/>
<dbReference type="HAMAP" id="MF_00088">
    <property type="entry name" value="KhpA"/>
    <property type="match status" value="1"/>
</dbReference>
<name>A0A017T7N1_9BACT</name>
<dbReference type="SUPFAM" id="SSF54814">
    <property type="entry name" value="Prokaryotic type KH domain (KH-domain type II)"/>
    <property type="match status" value="1"/>
</dbReference>
<evidence type="ECO:0000256" key="2">
    <source>
        <dbReference type="ARBA" id="ARBA00022884"/>
    </source>
</evidence>
<dbReference type="Pfam" id="PF13083">
    <property type="entry name" value="KH_KhpA-B"/>
    <property type="match status" value="1"/>
</dbReference>
<protein>
    <recommendedName>
        <fullName evidence="3">RNA-binding protein KhpA</fullName>
    </recommendedName>
    <alternativeName>
        <fullName evidence="3">KH-domain protein A</fullName>
    </alternativeName>
</protein>
<sequence>MPSSVSPLVDLVALVARQLVDHPEQVVVREAAGDRYPRIELSVAREDIGKVIGKDGRTAQSIRTLLSAAASKAGRRAHLDILD</sequence>
<gene>
    <name evidence="3" type="primary">khpA</name>
    <name evidence="4" type="ORF">CAP_3418</name>
</gene>
<dbReference type="PROSITE" id="PS50084">
    <property type="entry name" value="KH_TYPE_1"/>
    <property type="match status" value="1"/>
</dbReference>
<dbReference type="GO" id="GO:0071555">
    <property type="term" value="P:cell wall organization"/>
    <property type="evidence" value="ECO:0007669"/>
    <property type="project" value="UniProtKB-KW"/>
</dbReference>
<dbReference type="AlphaFoldDB" id="A0A017T7N1"/>
<dbReference type="PANTHER" id="PTHR34654">
    <property type="entry name" value="UPF0109 PROTEIN SCO5592"/>
    <property type="match status" value="1"/>
</dbReference>
<comment type="subunit">
    <text evidence="3">Forms a complex with KhpB.</text>
</comment>
<comment type="function">
    <text evidence="3">A probable RNA chaperone. Forms a complex with KhpB which binds to cellular RNA and controls its expression. Plays a role in peptidoglycan (PG) homeostasis and cell length regulation.</text>
</comment>
<accession>A0A017T7N1</accession>
<comment type="caution">
    <text evidence="4">The sequence shown here is derived from an EMBL/GenBank/DDBJ whole genome shotgun (WGS) entry which is preliminary data.</text>
</comment>
<dbReference type="STRING" id="1192034.CAP_3418"/>
<evidence type="ECO:0000256" key="1">
    <source>
        <dbReference type="ARBA" id="ARBA00022490"/>
    </source>
</evidence>
<comment type="similarity">
    <text evidence="3">Belongs to the KhpA RNA-binding protein family.</text>
</comment>
<organism evidence="4 5">
    <name type="scientific">Chondromyces apiculatus DSM 436</name>
    <dbReference type="NCBI Taxonomy" id="1192034"/>
    <lineage>
        <taxon>Bacteria</taxon>
        <taxon>Pseudomonadati</taxon>
        <taxon>Myxococcota</taxon>
        <taxon>Polyangia</taxon>
        <taxon>Polyangiales</taxon>
        <taxon>Polyangiaceae</taxon>
        <taxon>Chondromyces</taxon>
    </lineage>
</organism>
<dbReference type="InterPro" id="IPR020627">
    <property type="entry name" value="KhpA"/>
</dbReference>
<dbReference type="InterPro" id="IPR009019">
    <property type="entry name" value="KH_sf_prok-type"/>
</dbReference>
<evidence type="ECO:0000256" key="3">
    <source>
        <dbReference type="HAMAP-Rule" id="MF_00088"/>
    </source>
</evidence>
<dbReference type="EMBL" id="ASRX01000025">
    <property type="protein sequence ID" value="EYF05278.1"/>
    <property type="molecule type" value="Genomic_DNA"/>
</dbReference>
<dbReference type="PANTHER" id="PTHR34654:SF1">
    <property type="entry name" value="RNA-BINDING PROTEIN KHPA"/>
    <property type="match status" value="1"/>
</dbReference>
<dbReference type="CDD" id="cd22533">
    <property type="entry name" value="KH-II_YlqC-like"/>
    <property type="match status" value="1"/>
</dbReference>
<proteinExistence type="inferred from homology"/>
<dbReference type="eggNOG" id="COG1837">
    <property type="taxonomic scope" value="Bacteria"/>
</dbReference>
<dbReference type="GO" id="GO:0009252">
    <property type="term" value="P:peptidoglycan biosynthetic process"/>
    <property type="evidence" value="ECO:0007669"/>
    <property type="project" value="UniProtKB-UniRule"/>
</dbReference>
<dbReference type="GO" id="GO:0008360">
    <property type="term" value="P:regulation of cell shape"/>
    <property type="evidence" value="ECO:0007669"/>
    <property type="project" value="UniProtKB-KW"/>
</dbReference>
<keyword evidence="3" id="KW-0961">Cell wall biogenesis/degradation</keyword>
<keyword evidence="5" id="KW-1185">Reference proteome</keyword>
<keyword evidence="2 3" id="KW-0694">RNA-binding</keyword>